<feature type="binding site" evidence="7">
    <location>
        <position position="34"/>
    </location>
    <ligand>
        <name>S-adenosyl-L-methionine</name>
        <dbReference type="ChEBI" id="CHEBI:59789"/>
    </ligand>
</feature>
<evidence type="ECO:0000256" key="2">
    <source>
        <dbReference type="ARBA" id="ARBA00003015"/>
    </source>
</evidence>
<evidence type="ECO:0000256" key="7">
    <source>
        <dbReference type="HAMAP-Rule" id="MF_01057"/>
    </source>
</evidence>
<feature type="binding site" evidence="7">
    <location>
        <position position="111"/>
    </location>
    <ligand>
        <name>substrate</name>
    </ligand>
</feature>
<comment type="function">
    <text evidence="2 7">Catalyzes the formation of N(7)-methylguanine at position 46 (m7G46) in tRNA.</text>
</comment>
<dbReference type="InterPro" id="IPR029063">
    <property type="entry name" value="SAM-dependent_MTases_sf"/>
</dbReference>
<comment type="similarity">
    <text evidence="7">Belongs to the class I-like SAM-binding methyltransferase superfamily. TrmB family.</text>
</comment>
<comment type="pathway">
    <text evidence="7">tRNA modification; N(7)-methylguanine-tRNA biosynthesis.</text>
</comment>
<comment type="catalytic activity">
    <reaction evidence="1 7">
        <text>guanosine(46) in tRNA + S-adenosyl-L-methionine = N(7)-methylguanosine(46) in tRNA + S-adenosyl-L-homocysteine</text>
        <dbReference type="Rhea" id="RHEA:42708"/>
        <dbReference type="Rhea" id="RHEA-COMP:10188"/>
        <dbReference type="Rhea" id="RHEA-COMP:10189"/>
        <dbReference type="ChEBI" id="CHEBI:57856"/>
        <dbReference type="ChEBI" id="CHEBI:59789"/>
        <dbReference type="ChEBI" id="CHEBI:74269"/>
        <dbReference type="ChEBI" id="CHEBI:74480"/>
        <dbReference type="EC" id="2.1.1.33"/>
    </reaction>
</comment>
<dbReference type="AlphaFoldDB" id="A0A501XAU8"/>
<name>A0A501XAU8_9BACT</name>
<dbReference type="SUPFAM" id="SSF53335">
    <property type="entry name" value="S-adenosyl-L-methionine-dependent methyltransferases"/>
    <property type="match status" value="1"/>
</dbReference>
<keyword evidence="4 7" id="KW-0808">Transferase</keyword>
<evidence type="ECO:0000256" key="3">
    <source>
        <dbReference type="ARBA" id="ARBA00022603"/>
    </source>
</evidence>
<evidence type="ECO:0000313" key="8">
    <source>
        <dbReference type="EMBL" id="TPE57700.1"/>
    </source>
</evidence>
<dbReference type="EMBL" id="VFSS01000002">
    <property type="protein sequence ID" value="TPE57700.1"/>
    <property type="molecule type" value="Genomic_DNA"/>
</dbReference>
<keyword evidence="5 7" id="KW-0949">S-adenosyl-L-methionine</keyword>
<evidence type="ECO:0000313" key="9">
    <source>
        <dbReference type="Proteomes" id="UP000319776"/>
    </source>
</evidence>
<dbReference type="HAMAP" id="MF_01057">
    <property type="entry name" value="tRNA_methyltr_TrmB"/>
    <property type="match status" value="1"/>
</dbReference>
<feature type="binding site" evidence="7">
    <location>
        <begin position="181"/>
        <end position="184"/>
    </location>
    <ligand>
        <name>substrate</name>
    </ligand>
</feature>
<gene>
    <name evidence="7 8" type="primary">trmB</name>
    <name evidence="8" type="ORF">FJO69_00685</name>
</gene>
<dbReference type="GO" id="GO:0043527">
    <property type="term" value="C:tRNA methyltransferase complex"/>
    <property type="evidence" value="ECO:0007669"/>
    <property type="project" value="TreeGrafter"/>
</dbReference>
<dbReference type="Gene3D" id="3.40.50.150">
    <property type="entry name" value="Vaccinia Virus protein VP39"/>
    <property type="match status" value="1"/>
</dbReference>
<dbReference type="UniPathway" id="UPA00989"/>
<dbReference type="PANTHER" id="PTHR23417">
    <property type="entry name" value="3-DEOXY-D-MANNO-OCTULOSONIC-ACID TRANSFERASE/TRNA GUANINE-N 7 - -METHYLTRANSFERASE"/>
    <property type="match status" value="1"/>
</dbReference>
<feature type="binding site" evidence="7">
    <location>
        <position position="86"/>
    </location>
    <ligand>
        <name>S-adenosyl-L-methionine</name>
        <dbReference type="ChEBI" id="CHEBI:59789"/>
    </ligand>
</feature>
<comment type="caution">
    <text evidence="7">Lacks conserved residue(s) required for the propagation of feature annotation.</text>
</comment>
<dbReference type="NCBIfam" id="NF001080">
    <property type="entry name" value="PRK00121.2-2"/>
    <property type="match status" value="1"/>
</dbReference>
<keyword evidence="6 7" id="KW-0819">tRNA processing</keyword>
<feature type="binding site" evidence="7">
    <location>
        <position position="143"/>
    </location>
    <ligand>
        <name>substrate</name>
    </ligand>
</feature>
<dbReference type="EC" id="2.1.1.33" evidence="7"/>
<dbReference type="PANTHER" id="PTHR23417:SF14">
    <property type="entry name" value="PENTACOTRIPEPTIDE-REPEAT REGION OF PRORP DOMAIN-CONTAINING PROTEIN"/>
    <property type="match status" value="1"/>
</dbReference>
<protein>
    <recommendedName>
        <fullName evidence="7">tRNA (guanine-N(7)-)-methyltransferase</fullName>
        <ecNumber evidence="7">2.1.1.33</ecNumber>
    </recommendedName>
    <alternativeName>
        <fullName evidence="7">tRNA (guanine(46)-N(7))-methyltransferase</fullName>
    </alternativeName>
    <alternativeName>
        <fullName evidence="7">tRNA(m7G46)-methyltransferase</fullName>
    </alternativeName>
</protein>
<evidence type="ECO:0000256" key="1">
    <source>
        <dbReference type="ARBA" id="ARBA00000142"/>
    </source>
</evidence>
<dbReference type="CDD" id="cd02440">
    <property type="entry name" value="AdoMet_MTases"/>
    <property type="match status" value="1"/>
</dbReference>
<evidence type="ECO:0000256" key="6">
    <source>
        <dbReference type="ARBA" id="ARBA00022694"/>
    </source>
</evidence>
<sequence length="201" mass="23576">MRLRHNKDALGIINESKYAILNFPYKTKKNTVLEIGMGKGRMITTLASLHPQINYIGLEKYSTPALGAIKKADELNLDNFKVIIGDAIKLEEYLANKVDTIWLTFSDPWPKKRHFKRRLVYRDFLSIYKKILADDGIIYFKSDNDGLYEYALEELKEFKAKIIYHTNDLHNCDFPIENVFTDYEEKFNKMGKNINFIAFKF</sequence>
<dbReference type="InterPro" id="IPR055361">
    <property type="entry name" value="tRNA_methyltr_TrmB_bact"/>
</dbReference>
<organism evidence="8 9">
    <name type="scientific">[Mycoplasma] falconis</name>
    <dbReference type="NCBI Taxonomy" id="92403"/>
    <lineage>
        <taxon>Bacteria</taxon>
        <taxon>Bacillati</taxon>
        <taxon>Mycoplasmatota</taxon>
        <taxon>Mycoplasmoidales</taxon>
        <taxon>Metamycoplasmataceae</taxon>
        <taxon>Metamycoplasma</taxon>
    </lineage>
</organism>
<accession>A0A501XAU8</accession>
<evidence type="ECO:0000256" key="4">
    <source>
        <dbReference type="ARBA" id="ARBA00022679"/>
    </source>
</evidence>
<dbReference type="PROSITE" id="PS51625">
    <property type="entry name" value="SAM_MT_TRMB"/>
    <property type="match status" value="1"/>
</dbReference>
<keyword evidence="9" id="KW-1185">Reference proteome</keyword>
<evidence type="ECO:0000256" key="5">
    <source>
        <dbReference type="ARBA" id="ARBA00022691"/>
    </source>
</evidence>
<proteinExistence type="inferred from homology"/>
<comment type="caution">
    <text evidence="8">The sequence shown here is derived from an EMBL/GenBank/DDBJ whole genome shotgun (WGS) entry which is preliminary data.</text>
</comment>
<dbReference type="InterPro" id="IPR003358">
    <property type="entry name" value="tRNA_(Gua-N-7)_MeTrfase_Trmb"/>
</dbReference>
<dbReference type="Proteomes" id="UP000319776">
    <property type="component" value="Unassembled WGS sequence"/>
</dbReference>
<dbReference type="Pfam" id="PF02390">
    <property type="entry name" value="Methyltransf_4"/>
    <property type="match status" value="1"/>
</dbReference>
<dbReference type="RefSeq" id="WP_140781085.1">
    <property type="nucleotide sequence ID" value="NZ_VFSS01000002.1"/>
</dbReference>
<keyword evidence="3 7" id="KW-0489">Methyltransferase</keyword>
<feature type="binding site" evidence="7">
    <location>
        <position position="59"/>
    </location>
    <ligand>
        <name>S-adenosyl-L-methionine</name>
        <dbReference type="ChEBI" id="CHEBI:59789"/>
    </ligand>
</feature>
<dbReference type="OrthoDB" id="9802090at2"/>
<dbReference type="GO" id="GO:0008176">
    <property type="term" value="F:tRNA (guanine(46)-N7)-methyltransferase activity"/>
    <property type="evidence" value="ECO:0007669"/>
    <property type="project" value="UniProtKB-UniRule"/>
</dbReference>
<dbReference type="NCBIfam" id="TIGR00091">
    <property type="entry name" value="tRNA (guanosine(46)-N7)-methyltransferase TrmB"/>
    <property type="match status" value="1"/>
</dbReference>
<feature type="binding site" evidence="7">
    <location>
        <position position="107"/>
    </location>
    <ligand>
        <name>S-adenosyl-L-methionine</name>
        <dbReference type="ChEBI" id="CHEBI:59789"/>
    </ligand>
</feature>
<reference evidence="8 9" key="1">
    <citation type="submission" date="2019-06" db="EMBL/GenBank/DDBJ databases">
        <title>Mycoplasma falconis type strain whole genome sequence.</title>
        <authorList>
            <person name="Spergser J."/>
        </authorList>
    </citation>
    <scope>NUCLEOTIDE SEQUENCE [LARGE SCALE GENOMIC DNA]</scope>
    <source>
        <strain evidence="8 9">ATCC 51372</strain>
    </source>
</reference>